<dbReference type="InterPro" id="IPR044730">
    <property type="entry name" value="RNase_H-like_dom_plant"/>
</dbReference>
<sequence>MAAKFPKEGGSSGPRDQKDVQAMLERLALKDDELDDVILPREDFISLKEEARWMAVVKVHTTKQFSNQPFFQKMDVAWGLARKWTIRPVEDNLFVLQVSCLGDWNRVMLEGPWIFRQMGVMLEPYDGIADPLAVALNHILVWAQIRGVPPLFRKEAIVRDMAARLGEVLGVDLYALGASGTSFVRVRTKLDVNKHLVRVVGLHPEGQPKLRFQVLYEKLPRFCDVCGILGHGDLECGDGVHTEEAKEYGDWMLAPQEDWHPQTTGVRRGPAVGSSGGGRGGGRATGRGAETRKRPTSGQTGKVSQRTLLRKRRAWCWPTEGRSGDSRGRRLLGSCWPYPLETTRQRRLTEDKIFRSAYKMLVHTREKREAWLDGSATSSNVKEVENQWTKLWHTQVPSKVKIFLWRLAKQSLPTNDVRHHRRMADSDQCRLCGAADSWRHALLDCTMARCVWALVDEEITEHMCRSEEGNARQWLANLIETLKPEDQTRIFVTLWAIWHARRKALFEEIYQSPLSTYAFVESFINDLSIGRQEPRRRSLVEAATSQPKWYPPPQGFVKVNVDAAVSNRTGKGTIAAVARSEAGEFLGASAVVLPGRTDPETLEALACREGVALACDINATKVHIASDCQMVIRNLEEGSMGVYGHIVREIVESKGGFQELTFGHERRSSNKEAHSLARSVIRDDGGRRVWLIDPSSGLCIPYVIDLE</sequence>
<dbReference type="EMBL" id="JAUUTY010000003">
    <property type="protein sequence ID" value="KAK1670622.1"/>
    <property type="molecule type" value="Genomic_DNA"/>
</dbReference>
<dbReference type="GO" id="GO:0004523">
    <property type="term" value="F:RNA-DNA hybrid ribonuclease activity"/>
    <property type="evidence" value="ECO:0007669"/>
    <property type="project" value="InterPro"/>
</dbReference>
<gene>
    <name evidence="5" type="ORF">QYE76_058781</name>
</gene>
<dbReference type="Proteomes" id="UP001231189">
    <property type="component" value="Unassembled WGS sequence"/>
</dbReference>
<dbReference type="CDD" id="cd06222">
    <property type="entry name" value="RNase_H_like"/>
    <property type="match status" value="1"/>
</dbReference>
<evidence type="ECO:0000259" key="3">
    <source>
        <dbReference type="Pfam" id="PF13966"/>
    </source>
</evidence>
<dbReference type="InterPro" id="IPR036397">
    <property type="entry name" value="RNaseH_sf"/>
</dbReference>
<dbReference type="InterPro" id="IPR012337">
    <property type="entry name" value="RNaseH-like_sf"/>
</dbReference>
<feature type="region of interest" description="Disordered" evidence="1">
    <location>
        <begin position="262"/>
        <end position="304"/>
    </location>
</feature>
<dbReference type="Pfam" id="PF14392">
    <property type="entry name" value="zf-CCHC_4"/>
    <property type="match status" value="1"/>
</dbReference>
<organism evidence="5 6">
    <name type="scientific">Lolium multiflorum</name>
    <name type="common">Italian ryegrass</name>
    <name type="synonym">Lolium perenne subsp. multiflorum</name>
    <dbReference type="NCBI Taxonomy" id="4521"/>
    <lineage>
        <taxon>Eukaryota</taxon>
        <taxon>Viridiplantae</taxon>
        <taxon>Streptophyta</taxon>
        <taxon>Embryophyta</taxon>
        <taxon>Tracheophyta</taxon>
        <taxon>Spermatophyta</taxon>
        <taxon>Magnoliopsida</taxon>
        <taxon>Liliopsida</taxon>
        <taxon>Poales</taxon>
        <taxon>Poaceae</taxon>
        <taxon>BOP clade</taxon>
        <taxon>Pooideae</taxon>
        <taxon>Poodae</taxon>
        <taxon>Poeae</taxon>
        <taxon>Poeae Chloroplast Group 2 (Poeae type)</taxon>
        <taxon>Loliodinae</taxon>
        <taxon>Loliinae</taxon>
        <taxon>Lolium</taxon>
    </lineage>
</organism>
<evidence type="ECO:0000256" key="1">
    <source>
        <dbReference type="SAM" id="MobiDB-lite"/>
    </source>
</evidence>
<dbReference type="InterPro" id="IPR002156">
    <property type="entry name" value="RNaseH_domain"/>
</dbReference>
<feature type="domain" description="Reverse transcriptase zinc-binding" evidence="3">
    <location>
        <begin position="382"/>
        <end position="452"/>
    </location>
</feature>
<evidence type="ECO:0000259" key="4">
    <source>
        <dbReference type="Pfam" id="PF14392"/>
    </source>
</evidence>
<dbReference type="Pfam" id="PF13966">
    <property type="entry name" value="zf-RVT"/>
    <property type="match status" value="1"/>
</dbReference>
<dbReference type="PANTHER" id="PTHR47074">
    <property type="entry name" value="BNAC02G40300D PROTEIN"/>
    <property type="match status" value="1"/>
</dbReference>
<comment type="caution">
    <text evidence="5">The sequence shown here is derived from an EMBL/GenBank/DDBJ whole genome shotgun (WGS) entry which is preliminary data.</text>
</comment>
<dbReference type="InterPro" id="IPR026960">
    <property type="entry name" value="RVT-Znf"/>
</dbReference>
<dbReference type="InterPro" id="IPR025836">
    <property type="entry name" value="Zn_knuckle_CX2CX4HX4C"/>
</dbReference>
<evidence type="ECO:0000259" key="2">
    <source>
        <dbReference type="Pfam" id="PF13456"/>
    </source>
</evidence>
<proteinExistence type="predicted"/>
<evidence type="ECO:0000313" key="6">
    <source>
        <dbReference type="Proteomes" id="UP001231189"/>
    </source>
</evidence>
<dbReference type="GO" id="GO:0003676">
    <property type="term" value="F:nucleic acid binding"/>
    <property type="evidence" value="ECO:0007669"/>
    <property type="project" value="InterPro"/>
</dbReference>
<protein>
    <submittedName>
        <fullName evidence="5">Uncharacterized protein</fullName>
    </submittedName>
</protein>
<feature type="domain" description="Zinc knuckle CX2CX4HX4C" evidence="4">
    <location>
        <begin position="211"/>
        <end position="236"/>
    </location>
</feature>
<dbReference type="SUPFAM" id="SSF53098">
    <property type="entry name" value="Ribonuclease H-like"/>
    <property type="match status" value="1"/>
</dbReference>
<dbReference type="PANTHER" id="PTHR47074:SF73">
    <property type="entry name" value="OS04G0448401 PROTEIN"/>
    <property type="match status" value="1"/>
</dbReference>
<name>A0AAD8T671_LOLMU</name>
<dbReference type="InterPro" id="IPR052929">
    <property type="entry name" value="RNase_H-like_EbsB-rel"/>
</dbReference>
<reference evidence="5" key="1">
    <citation type="submission" date="2023-07" db="EMBL/GenBank/DDBJ databases">
        <title>A chromosome-level genome assembly of Lolium multiflorum.</title>
        <authorList>
            <person name="Chen Y."/>
            <person name="Copetti D."/>
            <person name="Kolliker R."/>
            <person name="Studer B."/>
        </authorList>
    </citation>
    <scope>NUCLEOTIDE SEQUENCE</scope>
    <source>
        <strain evidence="5">02402/16</strain>
        <tissue evidence="5">Leaf</tissue>
    </source>
</reference>
<dbReference type="AlphaFoldDB" id="A0AAD8T671"/>
<keyword evidence="6" id="KW-1185">Reference proteome</keyword>
<dbReference type="Gene3D" id="3.30.420.10">
    <property type="entry name" value="Ribonuclease H-like superfamily/Ribonuclease H"/>
    <property type="match status" value="1"/>
</dbReference>
<accession>A0AAD8T671</accession>
<feature type="compositionally biased region" description="Gly residues" evidence="1">
    <location>
        <begin position="274"/>
        <end position="285"/>
    </location>
</feature>
<dbReference type="Pfam" id="PF13456">
    <property type="entry name" value="RVT_3"/>
    <property type="match status" value="1"/>
</dbReference>
<feature type="domain" description="RNase H type-1" evidence="2">
    <location>
        <begin position="560"/>
        <end position="679"/>
    </location>
</feature>
<evidence type="ECO:0000313" key="5">
    <source>
        <dbReference type="EMBL" id="KAK1670622.1"/>
    </source>
</evidence>